<organism evidence="2 3">
    <name type="scientific">Segatella copri</name>
    <dbReference type="NCBI Taxonomy" id="165179"/>
    <lineage>
        <taxon>Bacteria</taxon>
        <taxon>Pseudomonadati</taxon>
        <taxon>Bacteroidota</taxon>
        <taxon>Bacteroidia</taxon>
        <taxon>Bacteroidales</taxon>
        <taxon>Prevotellaceae</taxon>
        <taxon>Segatella</taxon>
    </lineage>
</organism>
<dbReference type="RefSeq" id="WP_153125702.1">
    <property type="nucleotide sequence ID" value="NZ_VZCB01000098.1"/>
</dbReference>
<evidence type="ECO:0000313" key="3">
    <source>
        <dbReference type="Proteomes" id="UP000480425"/>
    </source>
</evidence>
<evidence type="ECO:0000313" key="2">
    <source>
        <dbReference type="EMBL" id="MQN82061.1"/>
    </source>
</evidence>
<dbReference type="EMBL" id="VZCB01000098">
    <property type="protein sequence ID" value="MQN82061.1"/>
    <property type="molecule type" value="Genomic_DNA"/>
</dbReference>
<evidence type="ECO:0008006" key="4">
    <source>
        <dbReference type="Google" id="ProtNLM"/>
    </source>
</evidence>
<protein>
    <recommendedName>
        <fullName evidence="4">DUF4835 family protein</fullName>
    </recommendedName>
</protein>
<dbReference type="Proteomes" id="UP000480425">
    <property type="component" value="Unassembled WGS sequence"/>
</dbReference>
<name>A0A6G1U5L9_9BACT</name>
<gene>
    <name evidence="2" type="ORF">F7D73_14155</name>
</gene>
<feature type="signal peptide" evidence="1">
    <location>
        <begin position="1"/>
        <end position="22"/>
    </location>
</feature>
<evidence type="ECO:0000256" key="1">
    <source>
        <dbReference type="SAM" id="SignalP"/>
    </source>
</evidence>
<reference evidence="2 3" key="1">
    <citation type="submission" date="2019-09" db="EMBL/GenBank/DDBJ databases">
        <title>Distinct polysaccharide growth profiles of human intestinal Prevotella copri isolates.</title>
        <authorList>
            <person name="Fehlner-Peach H."/>
            <person name="Magnabosco C."/>
            <person name="Raghavan V."/>
            <person name="Scher J.U."/>
            <person name="Tett A."/>
            <person name="Cox L.M."/>
            <person name="Gottsegen C."/>
            <person name="Watters A."/>
            <person name="Wiltshire- Gordon J.D."/>
            <person name="Segata N."/>
            <person name="Bonneau R."/>
            <person name="Littman D.R."/>
        </authorList>
    </citation>
    <scope>NUCLEOTIDE SEQUENCE [LARGE SCALE GENOMIC DNA]</scope>
    <source>
        <strain evidence="3">iA622</strain>
    </source>
</reference>
<dbReference type="OrthoDB" id="1071568at2"/>
<keyword evidence="1" id="KW-0732">Signal</keyword>
<dbReference type="PROSITE" id="PS51257">
    <property type="entry name" value="PROKAR_LIPOPROTEIN"/>
    <property type="match status" value="1"/>
</dbReference>
<proteinExistence type="predicted"/>
<feature type="chain" id="PRO_5026109247" description="DUF4835 family protein" evidence="1">
    <location>
        <begin position="23"/>
        <end position="302"/>
    </location>
</feature>
<accession>A0A6G1U5L9</accession>
<comment type="caution">
    <text evidence="2">The sequence shown here is derived from an EMBL/GenBank/DDBJ whole genome shotgun (WGS) entry which is preliminary data.</text>
</comment>
<sequence length="302" mass="34116">MKTTFKLAFVACLMMLSSACHAQKPIPNIDQAFDKFVQDLSQDDLVTSSTMNTYNIGMMKGFEFAVPGKKQKMVDTFHKALLSNSRLAYSSFTKKAGSASIETNRVGYGNNNSTTYLFGAHKDRNYNLQYFRDCKDSTMRYVYALVWYPGKNDMVLGSVYKFHSKDPQAYKESSTYKMKADQGFDSLVSLGNIRYNKNLVRSYGLDMTPPKDAAEFIMQLNTLRAAFKNARDQYPYLGNQVTRRTLQTGVANKIVKLCKGYAKLLNADEKKFCATSLNVMKKDTDDEYLQSLLGLTANSLSK</sequence>
<dbReference type="AlphaFoldDB" id="A0A6G1U5L9"/>